<dbReference type="SUPFAM" id="SSF53850">
    <property type="entry name" value="Periplasmic binding protein-like II"/>
    <property type="match status" value="1"/>
</dbReference>
<feature type="domain" description="DUF3502" evidence="3">
    <location>
        <begin position="461"/>
        <end position="528"/>
    </location>
</feature>
<dbReference type="RefSeq" id="WP_103082582.1">
    <property type="nucleotide sequence ID" value="NZ_CP021850.1"/>
</dbReference>
<dbReference type="InterPro" id="IPR050490">
    <property type="entry name" value="Bact_solute-bd_prot1"/>
</dbReference>
<dbReference type="EMBL" id="NIOJ01000048">
    <property type="protein sequence ID" value="PNT96501.1"/>
    <property type="molecule type" value="Genomic_DNA"/>
</dbReference>
<dbReference type="Pfam" id="PF01547">
    <property type="entry name" value="SBP_bac_1"/>
    <property type="match status" value="1"/>
</dbReference>
<gene>
    <name evidence="4" type="ORF">CDQ84_15175</name>
</gene>
<dbReference type="OrthoDB" id="1988587at2"/>
<evidence type="ECO:0000256" key="1">
    <source>
        <dbReference type="SAM" id="MobiDB-lite"/>
    </source>
</evidence>
<keyword evidence="5" id="KW-1185">Reference proteome</keyword>
<dbReference type="InterPro" id="IPR022627">
    <property type="entry name" value="DUF3502"/>
</dbReference>
<sequence>MKKGQRIFSTIIAVVLCISMIGMLVGCGKTGSPSGDNATTGNATTGTSTTGGDTSKTPDTSKEVKLIYYLWGGEGVANKDILNEINKKLKADINATLEVKYIDWGDIATKYPLLFASGEKFDMSHASPNAVVSYYTLAAEGSLVDITDMLDSAAPKLKAEIPESTWAGSKFNGRIYGVPTLYSEYTPAGFVYRTDLLKKYGLEPVTSIETMTAYMDKVLENEKFPPLNGTANLAQDLYDMFVDLTGKWIEAPGIPSNQLYLVATSPDNYTDIIHPAFTEEFENWVVMMREWADKGYWPKDVLSAQIDDKDNALNGLSGAFITHMTDWTGNYGAFKEKLPDADTDFWTFAEASGKIKRKQGVENSTVISVTSENPERALMAIEKFMTDESYYRLIQYGIEGRQYEIVNGVAQKPANFNPDVDAGGFSAWALRNDKFNIPYASEDPRRYELIEKWNKTAINDPFMGFSFDSTKLSTQLSSVANVDSQLGIQLMLGKTTDDPKTAVQKYRDQLKKAGVDDIINELKAQLANHKPVK</sequence>
<feature type="region of interest" description="Disordered" evidence="1">
    <location>
        <begin position="34"/>
        <end position="59"/>
    </location>
</feature>
<dbReference type="InterPro" id="IPR006059">
    <property type="entry name" value="SBP"/>
</dbReference>
<keyword evidence="2" id="KW-0812">Transmembrane</keyword>
<evidence type="ECO:0000256" key="2">
    <source>
        <dbReference type="SAM" id="Phobius"/>
    </source>
</evidence>
<dbReference type="PROSITE" id="PS51257">
    <property type="entry name" value="PROKAR_LIPOPROTEIN"/>
    <property type="match status" value="1"/>
</dbReference>
<evidence type="ECO:0000259" key="3">
    <source>
        <dbReference type="Pfam" id="PF12010"/>
    </source>
</evidence>
<keyword evidence="2" id="KW-0472">Membrane</keyword>
<proteinExistence type="predicted"/>
<reference evidence="4 5" key="1">
    <citation type="submission" date="2017-06" db="EMBL/GenBank/DDBJ databases">
        <title>Investigating the central metabolism of Clostridium thermosuccinogenes.</title>
        <authorList>
            <person name="Koendjbiharie J.G."/>
            <person name="van Kranenburg R."/>
        </authorList>
    </citation>
    <scope>NUCLEOTIDE SEQUENCE [LARGE SCALE GENOMIC DNA]</scope>
    <source>
        <strain evidence="4 5">DSM 5806</strain>
    </source>
</reference>
<protein>
    <recommendedName>
        <fullName evidence="3">DUF3502 domain-containing protein</fullName>
    </recommendedName>
</protein>
<comment type="caution">
    <text evidence="4">The sequence shown here is derived from an EMBL/GenBank/DDBJ whole genome shotgun (WGS) entry which is preliminary data.</text>
</comment>
<keyword evidence="2" id="KW-1133">Transmembrane helix</keyword>
<feature type="compositionally biased region" description="Low complexity" evidence="1">
    <location>
        <begin position="34"/>
        <end position="54"/>
    </location>
</feature>
<dbReference type="Gene3D" id="3.40.190.10">
    <property type="entry name" value="Periplasmic binding protein-like II"/>
    <property type="match status" value="2"/>
</dbReference>
<dbReference type="KEGG" id="cthd:CDO33_02335"/>
<evidence type="ECO:0000313" key="4">
    <source>
        <dbReference type="EMBL" id="PNT96501.1"/>
    </source>
</evidence>
<dbReference type="PANTHER" id="PTHR43649">
    <property type="entry name" value="ARABINOSE-BINDING PROTEIN-RELATED"/>
    <property type="match status" value="1"/>
</dbReference>
<dbReference type="Proteomes" id="UP000236151">
    <property type="component" value="Unassembled WGS sequence"/>
</dbReference>
<dbReference type="PANTHER" id="PTHR43649:SF17">
    <property type="entry name" value="ABC TRANSPORTER SOLUTE BINDING PROTEIN-SUGAR TRANSPORT"/>
    <property type="match status" value="1"/>
</dbReference>
<evidence type="ECO:0000313" key="5">
    <source>
        <dbReference type="Proteomes" id="UP000236151"/>
    </source>
</evidence>
<dbReference type="AlphaFoldDB" id="A0A2K2FCJ4"/>
<accession>A0A2K2FCJ4</accession>
<dbReference type="Pfam" id="PF12010">
    <property type="entry name" value="DUF3502"/>
    <property type="match status" value="1"/>
</dbReference>
<feature type="transmembrane region" description="Helical" evidence="2">
    <location>
        <begin position="7"/>
        <end position="26"/>
    </location>
</feature>
<name>A0A2K2FCJ4_9CLOT</name>
<organism evidence="4 5">
    <name type="scientific">Clostridium thermosuccinogenes</name>
    <dbReference type="NCBI Taxonomy" id="84032"/>
    <lineage>
        <taxon>Bacteria</taxon>
        <taxon>Bacillati</taxon>
        <taxon>Bacillota</taxon>
        <taxon>Clostridia</taxon>
        <taxon>Eubacteriales</taxon>
        <taxon>Clostridiaceae</taxon>
        <taxon>Clostridium</taxon>
    </lineage>
</organism>